<organism evidence="2 3">
    <name type="scientific">Drosophila navojoa</name>
    <name type="common">Fruit fly</name>
    <dbReference type="NCBI Taxonomy" id="7232"/>
    <lineage>
        <taxon>Eukaryota</taxon>
        <taxon>Metazoa</taxon>
        <taxon>Ecdysozoa</taxon>
        <taxon>Arthropoda</taxon>
        <taxon>Hexapoda</taxon>
        <taxon>Insecta</taxon>
        <taxon>Pterygota</taxon>
        <taxon>Neoptera</taxon>
        <taxon>Endopterygota</taxon>
        <taxon>Diptera</taxon>
        <taxon>Brachycera</taxon>
        <taxon>Muscomorpha</taxon>
        <taxon>Ephydroidea</taxon>
        <taxon>Drosophilidae</taxon>
        <taxon>Drosophila</taxon>
    </lineage>
</organism>
<feature type="compositionally biased region" description="Polar residues" evidence="1">
    <location>
        <begin position="1"/>
        <end position="10"/>
    </location>
</feature>
<keyword evidence="3" id="KW-1185">Reference proteome</keyword>
<evidence type="ECO:0000313" key="2">
    <source>
        <dbReference type="EMBL" id="TDG46270.1"/>
    </source>
</evidence>
<feature type="compositionally biased region" description="Low complexity" evidence="1">
    <location>
        <begin position="26"/>
        <end position="43"/>
    </location>
</feature>
<evidence type="ECO:0000313" key="3">
    <source>
        <dbReference type="Proteomes" id="UP000295192"/>
    </source>
</evidence>
<feature type="compositionally biased region" description="Basic residues" evidence="1">
    <location>
        <begin position="11"/>
        <end position="24"/>
    </location>
</feature>
<dbReference type="AlphaFoldDB" id="A0A484BE47"/>
<feature type="region of interest" description="Disordered" evidence="1">
    <location>
        <begin position="1"/>
        <end position="54"/>
    </location>
</feature>
<dbReference type="OMA" id="WQRIDPH"/>
<comment type="caution">
    <text evidence="2">The sequence shown here is derived from an EMBL/GenBank/DDBJ whole genome shotgun (WGS) entry which is preliminary data.</text>
</comment>
<gene>
    <name evidence="2" type="ORF">AWZ03_007346</name>
</gene>
<proteinExistence type="predicted"/>
<accession>A0A484BE47</accession>
<dbReference type="Proteomes" id="UP000295192">
    <property type="component" value="Unassembled WGS sequence"/>
</dbReference>
<dbReference type="OrthoDB" id="8197951at2759"/>
<reference evidence="2 3" key="1">
    <citation type="journal article" date="2019" name="J. Hered.">
        <title>An Improved Genome Assembly for Drosophila navojoa, the Basal Species in the mojavensis Cluster.</title>
        <authorList>
            <person name="Vanderlinde T."/>
            <person name="Dupim E.G."/>
            <person name="Nazario-Yepiz N.O."/>
            <person name="Carvalho A.B."/>
        </authorList>
    </citation>
    <scope>NUCLEOTIDE SEQUENCE [LARGE SCALE GENOMIC DNA]</scope>
    <source>
        <strain evidence="2">Navoj_Jal97</strain>
        <tissue evidence="2">Whole organism</tissue>
    </source>
</reference>
<evidence type="ECO:0000256" key="1">
    <source>
        <dbReference type="SAM" id="MobiDB-lite"/>
    </source>
</evidence>
<protein>
    <submittedName>
        <fullName evidence="2">Uncharacterized protein</fullName>
    </submittedName>
</protein>
<sequence length="93" mass="10277">MEVATTNNHSQSHHHHHHHHHHNRLGAGAAVGSGNNVSSVGGSRSPFQREVREWQRIDPDTGALFSGRLEADRWINGPLNSYGKCVTRTLIDA</sequence>
<name>A0A484BE47_DRONA</name>
<dbReference type="EMBL" id="LSRL02000062">
    <property type="protein sequence ID" value="TDG46270.1"/>
    <property type="molecule type" value="Genomic_DNA"/>
</dbReference>